<proteinExistence type="predicted"/>
<reference evidence="1" key="1">
    <citation type="submission" date="2023-06" db="EMBL/GenBank/DDBJ databases">
        <authorList>
            <consortium name="Lawrence Berkeley National Laboratory"/>
            <person name="Ahrendt S."/>
            <person name="Sahu N."/>
            <person name="Indic B."/>
            <person name="Wong-Bajracharya J."/>
            <person name="Merenyi Z."/>
            <person name="Ke H.-M."/>
            <person name="Monk M."/>
            <person name="Kocsube S."/>
            <person name="Drula E."/>
            <person name="Lipzen A."/>
            <person name="Balint B."/>
            <person name="Henrissat B."/>
            <person name="Andreopoulos B."/>
            <person name="Martin F.M."/>
            <person name="Harder C.B."/>
            <person name="Rigling D."/>
            <person name="Ford K.L."/>
            <person name="Foster G.D."/>
            <person name="Pangilinan J."/>
            <person name="Papanicolaou A."/>
            <person name="Barry K."/>
            <person name="LaButti K."/>
            <person name="Viragh M."/>
            <person name="Koriabine M."/>
            <person name="Yan M."/>
            <person name="Riley R."/>
            <person name="Champramary S."/>
            <person name="Plett K.L."/>
            <person name="Tsai I.J."/>
            <person name="Slot J."/>
            <person name="Sipos G."/>
            <person name="Plett J."/>
            <person name="Nagy L.G."/>
            <person name="Grigoriev I.V."/>
        </authorList>
    </citation>
    <scope>NUCLEOTIDE SEQUENCE</scope>
    <source>
        <strain evidence="1">ICMP 16352</strain>
    </source>
</reference>
<name>A0AA39NV79_9AGAR</name>
<dbReference type="EMBL" id="JAUEPR010000042">
    <property type="protein sequence ID" value="KAK0472295.1"/>
    <property type="molecule type" value="Genomic_DNA"/>
</dbReference>
<organism evidence="1 2">
    <name type="scientific">Armillaria novae-zelandiae</name>
    <dbReference type="NCBI Taxonomy" id="153914"/>
    <lineage>
        <taxon>Eukaryota</taxon>
        <taxon>Fungi</taxon>
        <taxon>Dikarya</taxon>
        <taxon>Basidiomycota</taxon>
        <taxon>Agaricomycotina</taxon>
        <taxon>Agaricomycetes</taxon>
        <taxon>Agaricomycetidae</taxon>
        <taxon>Agaricales</taxon>
        <taxon>Marasmiineae</taxon>
        <taxon>Physalacriaceae</taxon>
        <taxon>Armillaria</taxon>
    </lineage>
</organism>
<evidence type="ECO:0000313" key="2">
    <source>
        <dbReference type="Proteomes" id="UP001175227"/>
    </source>
</evidence>
<dbReference type="AlphaFoldDB" id="A0AA39NV79"/>
<accession>A0AA39NV79</accession>
<evidence type="ECO:0000313" key="1">
    <source>
        <dbReference type="EMBL" id="KAK0472295.1"/>
    </source>
</evidence>
<protein>
    <submittedName>
        <fullName evidence="1">Uncharacterized protein</fullName>
    </submittedName>
</protein>
<sequence>MYYDGGVSKATNHPINLMAYSSSFRVIINSLTQTRPDFFLHFSLWAALIEAARISRNVWFVKIRNSNFGKNATCDIWDRSWYSANHLLIDIHNDDTNQVVTCVVNPVGDHRLSIALHYATEICISPFPQRFSDLAQFTDTKKIEGQENLKTRPCSKLPPPELVDTFELTSLLWHQYVQGYLSLRTGPPEAPHVKTSKPVTYRARTGPDTILTLLDW</sequence>
<comment type="caution">
    <text evidence="1">The sequence shown here is derived from an EMBL/GenBank/DDBJ whole genome shotgun (WGS) entry which is preliminary data.</text>
</comment>
<keyword evidence="2" id="KW-1185">Reference proteome</keyword>
<gene>
    <name evidence="1" type="ORF">IW261DRAFT_1596948</name>
</gene>
<dbReference type="Proteomes" id="UP001175227">
    <property type="component" value="Unassembled WGS sequence"/>
</dbReference>